<gene>
    <name evidence="1" type="ORF">BaRGS_00017514</name>
</gene>
<evidence type="ECO:0000313" key="2">
    <source>
        <dbReference type="Proteomes" id="UP001519460"/>
    </source>
</evidence>
<dbReference type="AlphaFoldDB" id="A0ABD0KVD4"/>
<protein>
    <submittedName>
        <fullName evidence="1">Uncharacterized protein</fullName>
    </submittedName>
</protein>
<proteinExistence type="predicted"/>
<dbReference type="Proteomes" id="UP001519460">
    <property type="component" value="Unassembled WGS sequence"/>
</dbReference>
<organism evidence="1 2">
    <name type="scientific">Batillaria attramentaria</name>
    <dbReference type="NCBI Taxonomy" id="370345"/>
    <lineage>
        <taxon>Eukaryota</taxon>
        <taxon>Metazoa</taxon>
        <taxon>Spiralia</taxon>
        <taxon>Lophotrochozoa</taxon>
        <taxon>Mollusca</taxon>
        <taxon>Gastropoda</taxon>
        <taxon>Caenogastropoda</taxon>
        <taxon>Sorbeoconcha</taxon>
        <taxon>Cerithioidea</taxon>
        <taxon>Batillariidae</taxon>
        <taxon>Batillaria</taxon>
    </lineage>
</organism>
<dbReference type="EMBL" id="JACVVK020000117">
    <property type="protein sequence ID" value="KAK7491243.1"/>
    <property type="molecule type" value="Genomic_DNA"/>
</dbReference>
<evidence type="ECO:0000313" key="1">
    <source>
        <dbReference type="EMBL" id="KAK7491243.1"/>
    </source>
</evidence>
<accession>A0ABD0KVD4</accession>
<reference evidence="1 2" key="1">
    <citation type="journal article" date="2023" name="Sci. Data">
        <title>Genome assembly of the Korean intertidal mud-creeper Batillaria attramentaria.</title>
        <authorList>
            <person name="Patra A.K."/>
            <person name="Ho P.T."/>
            <person name="Jun S."/>
            <person name="Lee S.J."/>
            <person name="Kim Y."/>
            <person name="Won Y.J."/>
        </authorList>
    </citation>
    <scope>NUCLEOTIDE SEQUENCE [LARGE SCALE GENOMIC DNA]</scope>
    <source>
        <strain evidence="1">Wonlab-2016</strain>
    </source>
</reference>
<comment type="caution">
    <text evidence="1">The sequence shown here is derived from an EMBL/GenBank/DDBJ whole genome shotgun (WGS) entry which is preliminary data.</text>
</comment>
<keyword evidence="2" id="KW-1185">Reference proteome</keyword>
<name>A0ABD0KVD4_9CAEN</name>
<sequence length="84" mass="9440">MGDNPISPFTILANRAGRGKIVSQPASFLYFNSGVFKQFHGSTSPSSVNLSKFQILLEESREFAGEKKINNEHTKQTSEKREMF</sequence>